<dbReference type="GO" id="GO:0003964">
    <property type="term" value="F:RNA-directed DNA polymerase activity"/>
    <property type="evidence" value="ECO:0007669"/>
    <property type="project" value="UniProtKB-KW"/>
</dbReference>
<evidence type="ECO:0000256" key="2">
    <source>
        <dbReference type="SAM" id="MobiDB-lite"/>
    </source>
</evidence>
<organism evidence="3 4">
    <name type="scientific">Senna tora</name>
    <dbReference type="NCBI Taxonomy" id="362788"/>
    <lineage>
        <taxon>Eukaryota</taxon>
        <taxon>Viridiplantae</taxon>
        <taxon>Streptophyta</taxon>
        <taxon>Embryophyta</taxon>
        <taxon>Tracheophyta</taxon>
        <taxon>Spermatophyta</taxon>
        <taxon>Magnoliopsida</taxon>
        <taxon>eudicotyledons</taxon>
        <taxon>Gunneridae</taxon>
        <taxon>Pentapetalae</taxon>
        <taxon>rosids</taxon>
        <taxon>fabids</taxon>
        <taxon>Fabales</taxon>
        <taxon>Fabaceae</taxon>
        <taxon>Caesalpinioideae</taxon>
        <taxon>Cassia clade</taxon>
        <taxon>Senna</taxon>
    </lineage>
</organism>
<keyword evidence="3" id="KW-0808">Transferase</keyword>
<accession>A0A834WJT1</accession>
<evidence type="ECO:0000256" key="1">
    <source>
        <dbReference type="SAM" id="Coils"/>
    </source>
</evidence>
<feature type="region of interest" description="Disordered" evidence="2">
    <location>
        <begin position="82"/>
        <end position="110"/>
    </location>
</feature>
<feature type="region of interest" description="Disordered" evidence="2">
    <location>
        <begin position="36"/>
        <end position="68"/>
    </location>
</feature>
<dbReference type="SUPFAM" id="SSF56219">
    <property type="entry name" value="DNase I-like"/>
    <property type="match status" value="1"/>
</dbReference>
<protein>
    <submittedName>
        <fullName evidence="3">Reverse transcriptase</fullName>
    </submittedName>
</protein>
<sequence>MQREVPGLPGNADAKSLQLNLEMAWNGSSIVIMEPQQQQGSVDSSEETTDPDHLLTITGEDNEGGELQQHNGHNLIVMENRNSSNSEESSSNEDNKHQQRTQLEVPREYSSRKRKLPFEMELIEQFVKQKGKIGPVRLTLTLKASKQRKRKAVQIEEMESTQKTPTVNRLKGLCLKHLPDLLFLQETKCTAAKMSKWNRLRLFDYSFFVDPIGRNFNQVANIQEKMSQCQSILSSEDLNNTVNHLGLVDLQTVGNWFTWTNGRQGEDLVWEHLDKTFANTDWMQKFPDSWVDVLPVSGSMATQLQDKIRNVSKDHSHWHKENFGNLSHQIREAQHQVETLQLKIQHHNRNNEELIAQKKLEFLLECEEIKWVQRAKQFWLLKGDRNTNNDVCDDHARKSFISNSGIPKLNQDHVRQLSQSFTKMEIEDALFQMNGNKSPGPNEMSPITMNQTHIALIPKVDSPQGFKEYRPIKRLILDNILVASEILHYIRGCKKNKGGWAALKVDLHKAYDKISWSFLKEKGGAFEKYLGGFIDGHDTSKRNASLILDNIHQRLVGWKAKMLSQAARTTIIKAVVSAIPLFHMQHTWLSHSQADKCDAVIRKFF</sequence>
<name>A0A834WJT1_9FABA</name>
<proteinExistence type="predicted"/>
<keyword evidence="3" id="KW-0695">RNA-directed DNA polymerase</keyword>
<dbReference type="OrthoDB" id="5953030at2759"/>
<dbReference type="EMBL" id="JAAIUW010000008">
    <property type="protein sequence ID" value="KAF7821931.1"/>
    <property type="molecule type" value="Genomic_DNA"/>
</dbReference>
<gene>
    <name evidence="3" type="ORF">G2W53_027386</name>
</gene>
<keyword evidence="1" id="KW-0175">Coiled coil</keyword>
<evidence type="ECO:0000313" key="3">
    <source>
        <dbReference type="EMBL" id="KAF7821931.1"/>
    </source>
</evidence>
<dbReference type="AlphaFoldDB" id="A0A834WJT1"/>
<keyword evidence="3" id="KW-0548">Nucleotidyltransferase</keyword>
<keyword evidence="4" id="KW-1185">Reference proteome</keyword>
<dbReference type="Proteomes" id="UP000634136">
    <property type="component" value="Unassembled WGS sequence"/>
</dbReference>
<comment type="caution">
    <text evidence="3">The sequence shown here is derived from an EMBL/GenBank/DDBJ whole genome shotgun (WGS) entry which is preliminary data.</text>
</comment>
<dbReference type="PANTHER" id="PTHR33710">
    <property type="entry name" value="BNAC02G09200D PROTEIN"/>
    <property type="match status" value="1"/>
</dbReference>
<feature type="coiled-coil region" evidence="1">
    <location>
        <begin position="323"/>
        <end position="357"/>
    </location>
</feature>
<dbReference type="PANTHER" id="PTHR33710:SF79">
    <property type="entry name" value="OS06G0205337 PROTEIN"/>
    <property type="match status" value="1"/>
</dbReference>
<dbReference type="InterPro" id="IPR036691">
    <property type="entry name" value="Endo/exonu/phosph_ase_sf"/>
</dbReference>
<evidence type="ECO:0000313" key="4">
    <source>
        <dbReference type="Proteomes" id="UP000634136"/>
    </source>
</evidence>
<reference evidence="3" key="1">
    <citation type="submission" date="2020-09" db="EMBL/GenBank/DDBJ databases">
        <title>Genome-Enabled Discovery of Anthraquinone Biosynthesis in Senna tora.</title>
        <authorList>
            <person name="Kang S.-H."/>
            <person name="Pandey R.P."/>
            <person name="Lee C.-M."/>
            <person name="Sim J.-S."/>
            <person name="Jeong J.-T."/>
            <person name="Choi B.-S."/>
            <person name="Jung M."/>
            <person name="Ginzburg D."/>
            <person name="Zhao K."/>
            <person name="Won S.Y."/>
            <person name="Oh T.-J."/>
            <person name="Yu Y."/>
            <person name="Kim N.-H."/>
            <person name="Lee O.R."/>
            <person name="Lee T.-H."/>
            <person name="Bashyal P."/>
            <person name="Kim T.-S."/>
            <person name="Lee W.-H."/>
            <person name="Kawkins C."/>
            <person name="Kim C.-K."/>
            <person name="Kim J.S."/>
            <person name="Ahn B.O."/>
            <person name="Rhee S.Y."/>
            <person name="Sohng J.K."/>
        </authorList>
    </citation>
    <scope>NUCLEOTIDE SEQUENCE</scope>
    <source>
        <tissue evidence="3">Leaf</tissue>
    </source>
</reference>